<feature type="binding site" evidence="5">
    <location>
        <position position="311"/>
    </location>
    <ligand>
        <name>FAD</name>
        <dbReference type="ChEBI" id="CHEBI:57692"/>
    </ligand>
</feature>
<dbReference type="OrthoDB" id="9776382at2"/>
<evidence type="ECO:0000256" key="5">
    <source>
        <dbReference type="PIRSR" id="PIRSR000350-3"/>
    </source>
</evidence>
<dbReference type="GO" id="GO:0050660">
    <property type="term" value="F:flavin adenine dinucleotide binding"/>
    <property type="evidence" value="ECO:0007669"/>
    <property type="project" value="TreeGrafter"/>
</dbReference>
<keyword evidence="3 5" id="KW-0274">FAD</keyword>
<organism evidence="9 10">
    <name type="scientific">Methylobacterium soli</name>
    <dbReference type="NCBI Taxonomy" id="553447"/>
    <lineage>
        <taxon>Bacteria</taxon>
        <taxon>Pseudomonadati</taxon>
        <taxon>Pseudomonadota</taxon>
        <taxon>Alphaproteobacteria</taxon>
        <taxon>Hyphomicrobiales</taxon>
        <taxon>Methylobacteriaceae</taxon>
        <taxon>Methylobacterium</taxon>
    </lineage>
</organism>
<dbReference type="EMBL" id="VZZK01000006">
    <property type="protein sequence ID" value="KAB1080095.1"/>
    <property type="molecule type" value="Genomic_DNA"/>
</dbReference>
<feature type="domain" description="FAD/NAD(P)-binding" evidence="8">
    <location>
        <begin position="7"/>
        <end position="326"/>
    </location>
</feature>
<evidence type="ECO:0000313" key="9">
    <source>
        <dbReference type="EMBL" id="KAB1080095.1"/>
    </source>
</evidence>
<protein>
    <submittedName>
        <fullName evidence="9">Dihydrolipoyl dehydrogenase</fullName>
        <ecNumber evidence="9">1.8.1.4</ecNumber>
    </submittedName>
</protein>
<keyword evidence="10" id="KW-1185">Reference proteome</keyword>
<evidence type="ECO:0000313" key="10">
    <source>
        <dbReference type="Proteomes" id="UP000474159"/>
    </source>
</evidence>
<reference evidence="9 10" key="1">
    <citation type="submission" date="2019-09" db="EMBL/GenBank/DDBJ databases">
        <title>YIM 48816 draft genome.</title>
        <authorList>
            <person name="Jiang L."/>
        </authorList>
    </citation>
    <scope>NUCLEOTIDE SEQUENCE [LARGE SCALE GENOMIC DNA]</scope>
    <source>
        <strain evidence="9 10">YIM 48816</strain>
    </source>
</reference>
<evidence type="ECO:0000259" key="7">
    <source>
        <dbReference type="Pfam" id="PF02852"/>
    </source>
</evidence>
<dbReference type="InterPro" id="IPR001100">
    <property type="entry name" value="Pyr_nuc-diS_OxRdtase"/>
</dbReference>
<dbReference type="Pfam" id="PF02852">
    <property type="entry name" value="Pyr_redox_dim"/>
    <property type="match status" value="1"/>
</dbReference>
<gene>
    <name evidence="9" type="ORF">F6X53_07635</name>
</gene>
<dbReference type="Gene3D" id="3.30.390.30">
    <property type="match status" value="1"/>
</dbReference>
<dbReference type="InterPro" id="IPR036188">
    <property type="entry name" value="FAD/NAD-bd_sf"/>
</dbReference>
<accession>A0A6L3T8U7</accession>
<dbReference type="Gene3D" id="3.50.50.60">
    <property type="entry name" value="FAD/NAD(P)-binding domain"/>
    <property type="match status" value="2"/>
</dbReference>
<dbReference type="AlphaFoldDB" id="A0A6L3T8U7"/>
<evidence type="ECO:0000259" key="8">
    <source>
        <dbReference type="Pfam" id="PF07992"/>
    </source>
</evidence>
<dbReference type="PRINTS" id="PR00411">
    <property type="entry name" value="PNDRDTASEI"/>
</dbReference>
<feature type="binding site" evidence="5">
    <location>
        <position position="269"/>
    </location>
    <ligand>
        <name>NAD(+)</name>
        <dbReference type="ChEBI" id="CHEBI:57540"/>
    </ligand>
</feature>
<dbReference type="PIRSF" id="PIRSF000350">
    <property type="entry name" value="Mercury_reductase_MerA"/>
    <property type="match status" value="1"/>
</dbReference>
<keyword evidence="2" id="KW-0285">Flavoprotein</keyword>
<evidence type="ECO:0000256" key="4">
    <source>
        <dbReference type="PIRSR" id="PIRSR000350-2"/>
    </source>
</evidence>
<name>A0A6L3T8U7_9HYPH</name>
<dbReference type="GO" id="GO:0004148">
    <property type="term" value="F:dihydrolipoyl dehydrogenase (NADH) activity"/>
    <property type="evidence" value="ECO:0007669"/>
    <property type="project" value="UniProtKB-EC"/>
</dbReference>
<feature type="binding site" evidence="5">
    <location>
        <begin position="179"/>
        <end position="186"/>
    </location>
    <ligand>
        <name>NAD(+)</name>
        <dbReference type="ChEBI" id="CHEBI:57540"/>
    </ligand>
</feature>
<dbReference type="PRINTS" id="PR00368">
    <property type="entry name" value="FADPNR"/>
</dbReference>
<dbReference type="PANTHER" id="PTHR43014:SF4">
    <property type="entry name" value="PYRIDINE NUCLEOTIDE-DISULFIDE OXIDOREDUCTASE RCLA-RELATED"/>
    <property type="match status" value="1"/>
</dbReference>
<evidence type="ECO:0000256" key="3">
    <source>
        <dbReference type="ARBA" id="ARBA00022827"/>
    </source>
</evidence>
<feature type="active site" description="Proton acceptor" evidence="4">
    <location>
        <position position="445"/>
    </location>
</feature>
<dbReference type="InterPro" id="IPR004099">
    <property type="entry name" value="Pyr_nucl-diS_OxRdtase_dimer"/>
</dbReference>
<dbReference type="Proteomes" id="UP000474159">
    <property type="component" value="Unassembled WGS sequence"/>
</dbReference>
<dbReference type="GO" id="GO:0003955">
    <property type="term" value="F:NAD(P)H dehydrogenase (quinone) activity"/>
    <property type="evidence" value="ECO:0007669"/>
    <property type="project" value="TreeGrafter"/>
</dbReference>
<feature type="binding site" evidence="5">
    <location>
        <begin position="141"/>
        <end position="143"/>
    </location>
    <ligand>
        <name>FAD</name>
        <dbReference type="ChEBI" id="CHEBI:57692"/>
    </ligand>
</feature>
<dbReference type="Pfam" id="PF07992">
    <property type="entry name" value="Pyr_redox_2"/>
    <property type="match status" value="1"/>
</dbReference>
<dbReference type="RefSeq" id="WP_150999124.1">
    <property type="nucleotide sequence ID" value="NZ_BPQY01000671.1"/>
</dbReference>
<comment type="cofactor">
    <cofactor evidence="5">
        <name>FAD</name>
        <dbReference type="ChEBI" id="CHEBI:57692"/>
    </cofactor>
    <text evidence="5">Binds 1 FAD per subunit.</text>
</comment>
<dbReference type="SUPFAM" id="SSF55424">
    <property type="entry name" value="FAD/NAD-linked reductases, dimerisation (C-terminal) domain"/>
    <property type="match status" value="1"/>
</dbReference>
<dbReference type="PANTHER" id="PTHR43014">
    <property type="entry name" value="MERCURIC REDUCTASE"/>
    <property type="match status" value="1"/>
</dbReference>
<dbReference type="InterPro" id="IPR016156">
    <property type="entry name" value="FAD/NAD-linked_Rdtase_dimer_sf"/>
</dbReference>
<comment type="similarity">
    <text evidence="1">Belongs to the class-I pyridine nucleotide-disulfide oxidoreductase family.</text>
</comment>
<keyword evidence="5" id="KW-0547">Nucleotide-binding</keyword>
<evidence type="ECO:0000256" key="1">
    <source>
        <dbReference type="ARBA" id="ARBA00007532"/>
    </source>
</evidence>
<keyword evidence="5" id="KW-0520">NAD</keyword>
<evidence type="ECO:0000256" key="2">
    <source>
        <dbReference type="ARBA" id="ARBA00022630"/>
    </source>
</evidence>
<dbReference type="InterPro" id="IPR023753">
    <property type="entry name" value="FAD/NAD-binding_dom"/>
</dbReference>
<feature type="binding site" evidence="5">
    <location>
        <position position="52"/>
    </location>
    <ligand>
        <name>FAD</name>
        <dbReference type="ChEBI" id="CHEBI:57692"/>
    </ligand>
</feature>
<dbReference type="NCBIfam" id="NF004939">
    <property type="entry name" value="PRK06292.1-1"/>
    <property type="match status" value="1"/>
</dbReference>
<feature type="domain" description="Pyridine nucleotide-disulphide oxidoreductase dimerisation" evidence="7">
    <location>
        <begin position="353"/>
        <end position="455"/>
    </location>
</feature>
<keyword evidence="9" id="KW-0560">Oxidoreductase</keyword>
<feature type="disulfide bond" description="Redox-active" evidence="6">
    <location>
        <begin position="43"/>
        <end position="48"/>
    </location>
</feature>
<sequence length="467" mass="48323">MRELSCDVAVIGAGTAGIAAHRAAREAGARAVLIEAGPGGTTCARVGCMPSKLLTVAGRAAHDARAAHRFGVRVPEVAVDGPAVLGHLRAERDRFVRHVFEGLEEWPADERLDGQARFLDGETLAVADHTRIRFRAAVIATGSSPSLPKPLEGLGPARVLTTDTLFGIADLPASLAVLGGGPVGIEIAQAMARLGVAVSLFDVGHELAGLTHPALTRAAVEIFGAEIDLHLGTEVMGAEPDGDGVRLSVRNPDGSQGSVRVERVLAAIGRPPNLEGLALEAAGLRLGEHGLPDFDARSLLCAGGPVFIAGDANALRPVLHEATRQGRIAGRNAAALAGSGAATAPEPWTALAMVFTQPGTASVGAPYDAQAEDARVTGAADFPDQGRARIEQRNRGGLRIWADRRSVLLGAEMIGPDVEHLAHLLAFAIQDGATAGRLRDRPYYHPTLEEGFETALAAITRGGAGTG</sequence>
<evidence type="ECO:0000256" key="6">
    <source>
        <dbReference type="PIRSR" id="PIRSR000350-4"/>
    </source>
</evidence>
<dbReference type="SUPFAM" id="SSF51905">
    <property type="entry name" value="FAD/NAD(P)-binding domain"/>
    <property type="match status" value="1"/>
</dbReference>
<comment type="caution">
    <text evidence="9">The sequence shown here is derived from an EMBL/GenBank/DDBJ whole genome shotgun (WGS) entry which is preliminary data.</text>
</comment>
<proteinExistence type="inferred from homology"/>
<dbReference type="EC" id="1.8.1.4" evidence="9"/>